<dbReference type="InterPro" id="IPR050271">
    <property type="entry name" value="UDP-glycosyltransferase"/>
</dbReference>
<dbReference type="EMBL" id="CAJOBZ010000067">
    <property type="protein sequence ID" value="CAF4941770.1"/>
    <property type="molecule type" value="Genomic_DNA"/>
</dbReference>
<evidence type="ECO:0000313" key="6">
    <source>
        <dbReference type="EMBL" id="CAF4941770.1"/>
    </source>
</evidence>
<dbReference type="FunFam" id="3.40.50.2000:FF:000050">
    <property type="entry name" value="UDP-glucuronosyltransferase"/>
    <property type="match status" value="1"/>
</dbReference>
<dbReference type="PANTHER" id="PTHR48043">
    <property type="entry name" value="EG:EG0003.4 PROTEIN-RELATED"/>
    <property type="match status" value="1"/>
</dbReference>
<evidence type="ECO:0000256" key="3">
    <source>
        <dbReference type="ARBA" id="ARBA00022679"/>
    </source>
</evidence>
<reference evidence="6" key="1">
    <citation type="submission" date="2021-02" db="EMBL/GenBank/DDBJ databases">
        <authorList>
            <person name="Steward A R."/>
        </authorList>
    </citation>
    <scope>NUCLEOTIDE SEQUENCE</scope>
</reference>
<keyword evidence="5" id="KW-0472">Membrane</keyword>
<comment type="caution">
    <text evidence="6">The sequence shown here is derived from an EMBL/GenBank/DDBJ whole genome shotgun (WGS) entry which is preliminary data.</text>
</comment>
<dbReference type="GO" id="GO:0015020">
    <property type="term" value="F:glucuronosyltransferase activity"/>
    <property type="evidence" value="ECO:0007669"/>
    <property type="project" value="UniProtKB-EC"/>
</dbReference>
<dbReference type="PANTHER" id="PTHR48043:SF159">
    <property type="entry name" value="EG:EG0003.4 PROTEIN-RELATED"/>
    <property type="match status" value="1"/>
</dbReference>
<dbReference type="InterPro" id="IPR035595">
    <property type="entry name" value="UDP_glycos_trans_CS"/>
</dbReference>
<protein>
    <recommendedName>
        <fullName evidence="5">UDP-glucuronosyltransferase</fullName>
        <ecNumber evidence="5">2.4.1.17</ecNumber>
    </recommendedName>
</protein>
<evidence type="ECO:0000256" key="4">
    <source>
        <dbReference type="RuleBase" id="RU003718"/>
    </source>
</evidence>
<evidence type="ECO:0000313" key="7">
    <source>
        <dbReference type="Proteomes" id="UP000663880"/>
    </source>
</evidence>
<dbReference type="InterPro" id="IPR002213">
    <property type="entry name" value="UDP_glucos_trans"/>
</dbReference>
<comment type="catalytic activity">
    <reaction evidence="5">
        <text>glucuronate acceptor + UDP-alpha-D-glucuronate = acceptor beta-D-glucuronoside + UDP + H(+)</text>
        <dbReference type="Rhea" id="RHEA:21032"/>
        <dbReference type="ChEBI" id="CHEBI:15378"/>
        <dbReference type="ChEBI" id="CHEBI:58052"/>
        <dbReference type="ChEBI" id="CHEBI:58223"/>
        <dbReference type="ChEBI" id="CHEBI:132367"/>
        <dbReference type="ChEBI" id="CHEBI:132368"/>
        <dbReference type="EC" id="2.4.1.17"/>
    </reaction>
</comment>
<evidence type="ECO:0000256" key="2">
    <source>
        <dbReference type="ARBA" id="ARBA00022676"/>
    </source>
</evidence>
<dbReference type="SUPFAM" id="SSF53756">
    <property type="entry name" value="UDP-Glycosyltransferase/glycogen phosphorylase"/>
    <property type="match status" value="1"/>
</dbReference>
<sequence length="308" mass="35478">MLWLEKENEEINTFREVLGPDLPNYCELKNNVDMLFLNIHTMWIENQPLPPNVISIWGIHKKPEKPLPKDLETYLDSSKHGVIYISFGTNAPSTTLPQEFIQTLIRVFSRLPYDVLWKWEADEMPGKSTNIKISKWLPQSDLLRHKNVKLFVTQGGLQSTDEAITAGVPLIGIPMLGDQWYNVEKYEKHRIGIRLDMETITEGVFSAAIKTVINDPSFKENIIRLRSIMADQPVSALDRAVWWTEYVLRHGGAKHLRAAGANMSWVQYYEIEFILKLFIIIVISFSIMIGSLYLCMRKVVFSKKVKVA</sequence>
<dbReference type="Gene3D" id="3.40.50.2000">
    <property type="entry name" value="Glycogen Phosphorylase B"/>
    <property type="match status" value="1"/>
</dbReference>
<keyword evidence="2 4" id="KW-0328">Glycosyltransferase</keyword>
<evidence type="ECO:0000256" key="1">
    <source>
        <dbReference type="ARBA" id="ARBA00009995"/>
    </source>
</evidence>
<dbReference type="GO" id="GO:0016020">
    <property type="term" value="C:membrane"/>
    <property type="evidence" value="ECO:0007669"/>
    <property type="project" value="UniProtKB-SubCell"/>
</dbReference>
<dbReference type="OrthoDB" id="5835829at2759"/>
<comment type="subcellular location">
    <subcellularLocation>
        <location evidence="5">Membrane</location>
        <topology evidence="5">Single-pass membrane protein</topology>
    </subcellularLocation>
</comment>
<dbReference type="Pfam" id="PF00201">
    <property type="entry name" value="UDPGT"/>
    <property type="match status" value="1"/>
</dbReference>
<comment type="similarity">
    <text evidence="1 4">Belongs to the UDP-glycosyltransferase family.</text>
</comment>
<feature type="transmembrane region" description="Helical" evidence="5">
    <location>
        <begin position="273"/>
        <end position="296"/>
    </location>
</feature>
<dbReference type="Proteomes" id="UP000663880">
    <property type="component" value="Unassembled WGS sequence"/>
</dbReference>
<accession>A0A821XFV3</accession>
<keyword evidence="3 4" id="KW-0808">Transferase</keyword>
<dbReference type="PROSITE" id="PS00375">
    <property type="entry name" value="UDPGT"/>
    <property type="match status" value="1"/>
</dbReference>
<dbReference type="AlphaFoldDB" id="A0A821XFV3"/>
<dbReference type="EC" id="2.4.1.17" evidence="5"/>
<keyword evidence="5" id="KW-1133">Transmembrane helix</keyword>
<proteinExistence type="inferred from homology"/>
<organism evidence="6 7">
    <name type="scientific">Pieris macdunnoughi</name>
    <dbReference type="NCBI Taxonomy" id="345717"/>
    <lineage>
        <taxon>Eukaryota</taxon>
        <taxon>Metazoa</taxon>
        <taxon>Ecdysozoa</taxon>
        <taxon>Arthropoda</taxon>
        <taxon>Hexapoda</taxon>
        <taxon>Insecta</taxon>
        <taxon>Pterygota</taxon>
        <taxon>Neoptera</taxon>
        <taxon>Endopterygota</taxon>
        <taxon>Lepidoptera</taxon>
        <taxon>Glossata</taxon>
        <taxon>Ditrysia</taxon>
        <taxon>Papilionoidea</taxon>
        <taxon>Pieridae</taxon>
        <taxon>Pierinae</taxon>
        <taxon>Pieris</taxon>
    </lineage>
</organism>
<evidence type="ECO:0000256" key="5">
    <source>
        <dbReference type="RuleBase" id="RU362059"/>
    </source>
</evidence>
<keyword evidence="7" id="KW-1185">Reference proteome</keyword>
<keyword evidence="5" id="KW-0812">Transmembrane</keyword>
<dbReference type="CDD" id="cd03784">
    <property type="entry name" value="GT1_Gtf-like"/>
    <property type="match status" value="1"/>
</dbReference>
<name>A0A821XFV3_9NEOP</name>
<gene>
    <name evidence="6" type="ORF">PMACD_LOCUS14789</name>
</gene>